<name>A0ABU5ITW3_9BACI</name>
<reference evidence="1 2" key="1">
    <citation type="submission" date="2023-11" db="EMBL/GenBank/DDBJ databases">
        <title>Bacillus jintuensis, isolated from a mudflat on the Beibu Gulf coast.</title>
        <authorList>
            <person name="Li M."/>
        </authorList>
    </citation>
    <scope>NUCLEOTIDE SEQUENCE [LARGE SCALE GENOMIC DNA]</scope>
    <source>
        <strain evidence="1 2">31A1R</strain>
    </source>
</reference>
<protein>
    <submittedName>
        <fullName evidence="1">DUF3993 domain-containing protein</fullName>
    </submittedName>
</protein>
<dbReference type="Pfam" id="PF13158">
    <property type="entry name" value="DUF3993"/>
    <property type="match status" value="1"/>
</dbReference>
<evidence type="ECO:0000313" key="2">
    <source>
        <dbReference type="Proteomes" id="UP001290455"/>
    </source>
</evidence>
<evidence type="ECO:0000313" key="1">
    <source>
        <dbReference type="EMBL" id="MDZ5470600.1"/>
    </source>
</evidence>
<accession>A0ABU5ITW3</accession>
<organism evidence="1 2">
    <name type="scientific">Robertmurraya mangrovi</name>
    <dbReference type="NCBI Taxonomy" id="3098077"/>
    <lineage>
        <taxon>Bacteria</taxon>
        <taxon>Bacillati</taxon>
        <taxon>Bacillota</taxon>
        <taxon>Bacilli</taxon>
        <taxon>Bacillales</taxon>
        <taxon>Bacillaceae</taxon>
        <taxon>Robertmurraya</taxon>
    </lineage>
</organism>
<proteinExistence type="predicted"/>
<sequence length="231" mass="26850">MRHPLLMIVFTFVIILIFPVQLMAAPKLEAKEDVMLFLEEAFHAQVALSEEERTLKEVKGILSPYFSKNYEKMFLNENLVKMNGKYIIFGSDFALYYVPFFSDEAQVVFKEKEIYVFEFFPANEEGPVTYKDHYEGLLLTKVKDKWKITKYLYDNIPEDILMAEDVSNTEIENVTTSVENLNLTTINLPVMPLTICTNPVFTFYQYAMLPIGDSNNSIYAFLKQNQYAKSL</sequence>
<keyword evidence="2" id="KW-1185">Reference proteome</keyword>
<dbReference type="EMBL" id="JAXOFX010000001">
    <property type="protein sequence ID" value="MDZ5470600.1"/>
    <property type="molecule type" value="Genomic_DNA"/>
</dbReference>
<comment type="caution">
    <text evidence="1">The sequence shown here is derived from an EMBL/GenBank/DDBJ whole genome shotgun (WGS) entry which is preliminary data.</text>
</comment>
<gene>
    <name evidence="1" type="ORF">SM124_02440</name>
</gene>
<dbReference type="Proteomes" id="UP001290455">
    <property type="component" value="Unassembled WGS sequence"/>
</dbReference>
<dbReference type="RefSeq" id="WP_322444898.1">
    <property type="nucleotide sequence ID" value="NZ_JAXOFX010000001.1"/>
</dbReference>
<dbReference type="InterPro" id="IPR025056">
    <property type="entry name" value="DUF3993"/>
</dbReference>